<organism evidence="1 2">
    <name type="scientific">Salinicola socius</name>
    <dbReference type="NCBI Taxonomy" id="404433"/>
    <lineage>
        <taxon>Bacteria</taxon>
        <taxon>Pseudomonadati</taxon>
        <taxon>Pseudomonadota</taxon>
        <taxon>Gammaproteobacteria</taxon>
        <taxon>Oceanospirillales</taxon>
        <taxon>Halomonadaceae</taxon>
        <taxon>Salinicola</taxon>
    </lineage>
</organism>
<proteinExistence type="predicted"/>
<protein>
    <submittedName>
        <fullName evidence="1">Uncharacterized protein</fullName>
    </submittedName>
</protein>
<accession>A0A1Q8SML3</accession>
<comment type="caution">
    <text evidence="1">The sequence shown here is derived from an EMBL/GenBank/DDBJ whole genome shotgun (WGS) entry which is preliminary data.</text>
</comment>
<sequence>MSSSLKAELLQSKEKLLGGIKSAELLSTLRDKFPDLTDNVFIVGWIPEQGEDIFTLLVDGEKVVEVEISRISPGENPVRFDVLTVQQYLKQNPALSKSARRKLDAAIQLSHMG</sequence>
<keyword evidence="2" id="KW-1185">Reference proteome</keyword>
<evidence type="ECO:0000313" key="2">
    <source>
        <dbReference type="Proteomes" id="UP000186878"/>
    </source>
</evidence>
<dbReference type="Proteomes" id="UP000186878">
    <property type="component" value="Unassembled WGS sequence"/>
</dbReference>
<evidence type="ECO:0000313" key="1">
    <source>
        <dbReference type="EMBL" id="OLO02663.1"/>
    </source>
</evidence>
<dbReference type="EMBL" id="MSDO01000044">
    <property type="protein sequence ID" value="OLO02663.1"/>
    <property type="molecule type" value="Genomic_DNA"/>
</dbReference>
<name>A0A1Q8SML3_9GAMM</name>
<gene>
    <name evidence="1" type="ORF">BTW07_18490</name>
</gene>
<reference evidence="1 2" key="1">
    <citation type="submission" date="2016-12" db="EMBL/GenBank/DDBJ databases">
        <title>Draft genome sequences of strains Salinicola socius SMB35, Salinicola sp. MH3R3-1 and Chromohalobacter sp. SMB17 from the Verkhnekamsk potash mining region of Russia.</title>
        <authorList>
            <person name="Mavrodi D.V."/>
            <person name="Olsson B.E."/>
            <person name="Korsakova E.S."/>
            <person name="Pyankova A."/>
            <person name="Mavrodi O.V."/>
            <person name="Plotnikova E.G."/>
        </authorList>
    </citation>
    <scope>NUCLEOTIDE SEQUENCE [LARGE SCALE GENOMIC DNA]</scope>
    <source>
        <strain evidence="1 2">SMB35</strain>
    </source>
</reference>
<dbReference type="AlphaFoldDB" id="A0A1Q8SML3"/>